<keyword evidence="3" id="KW-1185">Reference proteome</keyword>
<dbReference type="Proteomes" id="UP000239907">
    <property type="component" value="Unassembled WGS sequence"/>
</dbReference>
<dbReference type="Pfam" id="PF02698">
    <property type="entry name" value="DUF218"/>
    <property type="match status" value="1"/>
</dbReference>
<protein>
    <recommendedName>
        <fullName evidence="1">DUF218 domain-containing protein</fullName>
    </recommendedName>
</protein>
<dbReference type="EMBL" id="MQWA01000001">
    <property type="protein sequence ID" value="PQJ30273.1"/>
    <property type="molecule type" value="Genomic_DNA"/>
</dbReference>
<reference evidence="2 3" key="1">
    <citation type="submission" date="2016-12" db="EMBL/GenBank/DDBJ databases">
        <title>Study of bacterial adaptation to deep sea.</title>
        <authorList>
            <person name="Song J."/>
            <person name="Yoshizawa S."/>
            <person name="Kogure K."/>
        </authorList>
    </citation>
    <scope>NUCLEOTIDE SEQUENCE [LARGE SCALE GENOMIC DNA]</scope>
    <source>
        <strain evidence="2 3">SAORIC-165</strain>
    </source>
</reference>
<dbReference type="CDD" id="cd06259">
    <property type="entry name" value="YdcF-like"/>
    <property type="match status" value="1"/>
</dbReference>
<dbReference type="Gene3D" id="3.40.50.620">
    <property type="entry name" value="HUPs"/>
    <property type="match status" value="1"/>
</dbReference>
<dbReference type="InterPro" id="IPR003848">
    <property type="entry name" value="DUF218"/>
</dbReference>
<organism evidence="2 3">
    <name type="scientific">Rubritalea profundi</name>
    <dbReference type="NCBI Taxonomy" id="1658618"/>
    <lineage>
        <taxon>Bacteria</taxon>
        <taxon>Pseudomonadati</taxon>
        <taxon>Verrucomicrobiota</taxon>
        <taxon>Verrucomicrobiia</taxon>
        <taxon>Verrucomicrobiales</taxon>
        <taxon>Rubritaleaceae</taxon>
        <taxon>Rubritalea</taxon>
    </lineage>
</organism>
<evidence type="ECO:0000313" key="2">
    <source>
        <dbReference type="EMBL" id="PQJ30273.1"/>
    </source>
</evidence>
<name>A0A2S7U7R3_9BACT</name>
<accession>A0A2S7U7R3</accession>
<dbReference type="InterPro" id="IPR051599">
    <property type="entry name" value="Cell_Envelope_Assoc"/>
</dbReference>
<sequence length="187" mass="21126">MSVSLLLLFFYASWQVWDINRIGFSDDGGKADCAIVLGAAAYHTKPSPVFQARIDHAIKLYKEGRVTKVLLTGGYGENAKFSESEVALQYCKKKGVPEKDILTEKESQTTQQNIIEAEKLMLQNGLKSALLVSDPWHLKRALAMTQKHGVEAEPSATQTSMYRSEKNQWGFLLRELYYLHVWRLAGE</sequence>
<evidence type="ECO:0000313" key="3">
    <source>
        <dbReference type="Proteomes" id="UP000239907"/>
    </source>
</evidence>
<dbReference type="PANTHER" id="PTHR30336">
    <property type="entry name" value="INNER MEMBRANE PROTEIN, PROBABLE PERMEASE"/>
    <property type="match status" value="1"/>
</dbReference>
<dbReference type="PANTHER" id="PTHR30336:SF20">
    <property type="entry name" value="DUF218 DOMAIN-CONTAINING PROTEIN"/>
    <property type="match status" value="1"/>
</dbReference>
<evidence type="ECO:0000259" key="1">
    <source>
        <dbReference type="Pfam" id="PF02698"/>
    </source>
</evidence>
<feature type="domain" description="DUF218" evidence="1">
    <location>
        <begin position="32"/>
        <end position="175"/>
    </location>
</feature>
<dbReference type="AlphaFoldDB" id="A0A2S7U7R3"/>
<gene>
    <name evidence="2" type="ORF">BSZ32_06060</name>
</gene>
<dbReference type="GO" id="GO:0005886">
    <property type="term" value="C:plasma membrane"/>
    <property type="evidence" value="ECO:0007669"/>
    <property type="project" value="TreeGrafter"/>
</dbReference>
<comment type="caution">
    <text evidence="2">The sequence shown here is derived from an EMBL/GenBank/DDBJ whole genome shotgun (WGS) entry which is preliminary data.</text>
</comment>
<dbReference type="InterPro" id="IPR014729">
    <property type="entry name" value="Rossmann-like_a/b/a_fold"/>
</dbReference>
<proteinExistence type="predicted"/>